<keyword evidence="1" id="KW-1133">Transmembrane helix</keyword>
<reference evidence="2" key="1">
    <citation type="submission" date="2022-10" db="EMBL/GenBank/DDBJ databases">
        <title>The complete genomes of actinobacterial strains from the NBC collection.</title>
        <authorList>
            <person name="Joergensen T.S."/>
            <person name="Alvarez Arevalo M."/>
            <person name="Sterndorff E.B."/>
            <person name="Faurdal D."/>
            <person name="Vuksanovic O."/>
            <person name="Mourched A.-S."/>
            <person name="Charusanti P."/>
            <person name="Shaw S."/>
            <person name="Blin K."/>
            <person name="Weber T."/>
        </authorList>
    </citation>
    <scope>NUCLEOTIDE SEQUENCE</scope>
    <source>
        <strain evidence="2">NBC_00668</strain>
    </source>
</reference>
<dbReference type="Proteomes" id="UP001432060">
    <property type="component" value="Chromosome"/>
</dbReference>
<keyword evidence="1" id="KW-0812">Transmembrane</keyword>
<protein>
    <submittedName>
        <fullName evidence="2">Uncharacterized protein</fullName>
    </submittedName>
</protein>
<keyword evidence="3" id="KW-1185">Reference proteome</keyword>
<accession>A0ABZ1XR80</accession>
<dbReference type="RefSeq" id="WP_329402360.1">
    <property type="nucleotide sequence ID" value="NZ_CP109019.1"/>
</dbReference>
<evidence type="ECO:0000256" key="1">
    <source>
        <dbReference type="SAM" id="Phobius"/>
    </source>
</evidence>
<dbReference type="EMBL" id="CP109019">
    <property type="protein sequence ID" value="WUT86080.1"/>
    <property type="molecule type" value="Genomic_DNA"/>
</dbReference>
<gene>
    <name evidence="2" type="ORF">OG515_29720</name>
</gene>
<evidence type="ECO:0000313" key="3">
    <source>
        <dbReference type="Proteomes" id="UP001432060"/>
    </source>
</evidence>
<keyword evidence="1" id="KW-0472">Membrane</keyword>
<organism evidence="2 3">
    <name type="scientific">Streptomyces melanogenes</name>
    <dbReference type="NCBI Taxonomy" id="67326"/>
    <lineage>
        <taxon>Bacteria</taxon>
        <taxon>Bacillati</taxon>
        <taxon>Actinomycetota</taxon>
        <taxon>Actinomycetes</taxon>
        <taxon>Kitasatosporales</taxon>
        <taxon>Streptomycetaceae</taxon>
        <taxon>Streptomyces</taxon>
    </lineage>
</organism>
<sequence>MKKVLEVAGFVLLVQGVGGLIHEWTGWFRLWSVLHRPDFLAGHEIFASVVVAVLGAALLIASDRAPQD</sequence>
<proteinExistence type="predicted"/>
<evidence type="ECO:0000313" key="2">
    <source>
        <dbReference type="EMBL" id="WUT86080.1"/>
    </source>
</evidence>
<name>A0ABZ1XR80_9ACTN</name>
<feature type="transmembrane region" description="Helical" evidence="1">
    <location>
        <begin position="43"/>
        <end position="61"/>
    </location>
</feature>